<dbReference type="GO" id="GO:0016787">
    <property type="term" value="F:hydrolase activity"/>
    <property type="evidence" value="ECO:0007669"/>
    <property type="project" value="UniProtKB-KW"/>
</dbReference>
<dbReference type="AlphaFoldDB" id="A0A1I1S3P2"/>
<feature type="binding site" evidence="2">
    <location>
        <position position="135"/>
    </location>
    <ligand>
        <name>Mn(2+)</name>
        <dbReference type="ChEBI" id="CHEBI:29035"/>
        <label>2</label>
    </ligand>
</feature>
<feature type="signal peptide" evidence="3">
    <location>
        <begin position="1"/>
        <end position="20"/>
    </location>
</feature>
<sequence length="444" mass="47207">MKKLLPLLVAAALLPCAAAAADRPASALSGAVARDYDAHLAPLLDYFHRNPELSFLEVKTAARMAQELRAAGFEVTEKVGGTGVVGILKNGPGPLVMMRADMDGLPMLEKSGLPNASTVTQKDTEGNLVPVAHACGHDIHMTSLVGTARRMALDRASWSGTLMLVGQPAEERIGGAIAMMKDGLYKRFGKPDFALGFHVKADMPVGKVHASEVSPYSGADTVEIAIKGVGAHGAQPHRGKDPIVLGAMIVMGLQTVVSRELGPREPGLITVGSFHGGTKANIIGDNARLQLTVRYENPKTRELLLNGIRRMAENTARAVGMADNELPEVKLVDTPAPPVMNTVELVRRLRAAWTGKLGAHAIGEEEFREGMGSEDFPQFVTDPYIPSVYFTVGGTAVADIAAAKAGKLRLPSHHSPLFKVEHGPAVRMGVESTVVALQELMPKR</sequence>
<dbReference type="InterPro" id="IPR017439">
    <property type="entry name" value="Amidohydrolase"/>
</dbReference>
<dbReference type="GO" id="GO:0046872">
    <property type="term" value="F:metal ion binding"/>
    <property type="evidence" value="ECO:0007669"/>
    <property type="project" value="UniProtKB-KW"/>
</dbReference>
<accession>A0A1I1S3P2</accession>
<feature type="domain" description="Peptidase M20 dimerisation" evidence="4">
    <location>
        <begin position="218"/>
        <end position="316"/>
    </location>
</feature>
<gene>
    <name evidence="5" type="ORF">SAMN05216204_12454</name>
</gene>
<dbReference type="PANTHER" id="PTHR11014:SF63">
    <property type="entry name" value="METALLOPEPTIDASE, PUTATIVE (AFU_ORTHOLOGUE AFUA_6G09600)-RELATED"/>
    <property type="match status" value="1"/>
</dbReference>
<dbReference type="Pfam" id="PF07687">
    <property type="entry name" value="M20_dimer"/>
    <property type="match status" value="1"/>
</dbReference>
<feature type="chain" id="PRO_5011458367" evidence="3">
    <location>
        <begin position="21"/>
        <end position="444"/>
    </location>
</feature>
<evidence type="ECO:0000313" key="5">
    <source>
        <dbReference type="EMBL" id="SFD41121.1"/>
    </source>
</evidence>
<dbReference type="Pfam" id="PF01546">
    <property type="entry name" value="Peptidase_M20"/>
    <property type="match status" value="1"/>
</dbReference>
<feature type="binding site" evidence="2">
    <location>
        <position position="137"/>
    </location>
    <ligand>
        <name>Mn(2+)</name>
        <dbReference type="ChEBI" id="CHEBI:29035"/>
        <label>2</label>
    </ligand>
</feature>
<feature type="binding site" evidence="2">
    <location>
        <position position="198"/>
    </location>
    <ligand>
        <name>Mn(2+)</name>
        <dbReference type="ChEBI" id="CHEBI:29035"/>
        <label>2</label>
    </ligand>
</feature>
<dbReference type="PIRSF" id="PIRSF005962">
    <property type="entry name" value="Pept_M20D_amidohydro"/>
    <property type="match status" value="1"/>
</dbReference>
<dbReference type="RefSeq" id="WP_229409012.1">
    <property type="nucleotide sequence ID" value="NZ_FOLD01000024.1"/>
</dbReference>
<evidence type="ECO:0000313" key="6">
    <source>
        <dbReference type="Proteomes" id="UP000198639"/>
    </source>
</evidence>
<feature type="binding site" evidence="2">
    <location>
        <position position="414"/>
    </location>
    <ligand>
        <name>Mn(2+)</name>
        <dbReference type="ChEBI" id="CHEBI:29035"/>
        <label>2</label>
    </ligand>
</feature>
<dbReference type="Proteomes" id="UP000198639">
    <property type="component" value="Unassembled WGS sequence"/>
</dbReference>
<dbReference type="Gene3D" id="3.40.630.10">
    <property type="entry name" value="Zn peptidases"/>
    <property type="match status" value="1"/>
</dbReference>
<evidence type="ECO:0000256" key="2">
    <source>
        <dbReference type="PIRSR" id="PIRSR005962-1"/>
    </source>
</evidence>
<proteinExistence type="predicted"/>
<comment type="cofactor">
    <cofactor evidence="2">
        <name>Mn(2+)</name>
        <dbReference type="ChEBI" id="CHEBI:29035"/>
    </cofactor>
    <text evidence="2">The Mn(2+) ion enhances activity.</text>
</comment>
<dbReference type="InterPro" id="IPR036264">
    <property type="entry name" value="Bact_exopeptidase_dim_dom"/>
</dbReference>
<dbReference type="SUPFAM" id="SSF55031">
    <property type="entry name" value="Bacterial exopeptidase dimerisation domain"/>
    <property type="match status" value="1"/>
</dbReference>
<name>A0A1I1S3P2_9BURK</name>
<dbReference type="InterPro" id="IPR011650">
    <property type="entry name" value="Peptidase_M20_dimer"/>
</dbReference>
<dbReference type="InterPro" id="IPR002933">
    <property type="entry name" value="Peptidase_M20"/>
</dbReference>
<dbReference type="STRING" id="1164594.SAMN05216204_12454"/>
<dbReference type="Gene3D" id="3.30.70.360">
    <property type="match status" value="1"/>
</dbReference>
<evidence type="ECO:0000256" key="3">
    <source>
        <dbReference type="SAM" id="SignalP"/>
    </source>
</evidence>
<evidence type="ECO:0000259" key="4">
    <source>
        <dbReference type="Pfam" id="PF07687"/>
    </source>
</evidence>
<keyword evidence="1 5" id="KW-0378">Hydrolase</keyword>
<dbReference type="EMBL" id="FOLD01000024">
    <property type="protein sequence ID" value="SFD41121.1"/>
    <property type="molecule type" value="Genomic_DNA"/>
</dbReference>
<reference evidence="6" key="1">
    <citation type="submission" date="2016-10" db="EMBL/GenBank/DDBJ databases">
        <authorList>
            <person name="Varghese N."/>
            <person name="Submissions S."/>
        </authorList>
    </citation>
    <scope>NUCLEOTIDE SEQUENCE [LARGE SCALE GENOMIC DNA]</scope>
    <source>
        <strain evidence="6">CGMCC 1.12041</strain>
    </source>
</reference>
<dbReference type="SUPFAM" id="SSF53187">
    <property type="entry name" value="Zn-dependent exopeptidases"/>
    <property type="match status" value="1"/>
</dbReference>
<organism evidence="5 6">
    <name type="scientific">Massilia yuzhufengensis</name>
    <dbReference type="NCBI Taxonomy" id="1164594"/>
    <lineage>
        <taxon>Bacteria</taxon>
        <taxon>Pseudomonadati</taxon>
        <taxon>Pseudomonadota</taxon>
        <taxon>Betaproteobacteria</taxon>
        <taxon>Burkholderiales</taxon>
        <taxon>Oxalobacteraceae</taxon>
        <taxon>Telluria group</taxon>
        <taxon>Massilia</taxon>
    </lineage>
</organism>
<dbReference type="PANTHER" id="PTHR11014">
    <property type="entry name" value="PEPTIDASE M20 FAMILY MEMBER"/>
    <property type="match status" value="1"/>
</dbReference>
<dbReference type="NCBIfam" id="TIGR01891">
    <property type="entry name" value="amidohydrolases"/>
    <property type="match status" value="1"/>
</dbReference>
<keyword evidence="2" id="KW-0479">Metal-binding</keyword>
<keyword evidence="6" id="KW-1185">Reference proteome</keyword>
<evidence type="ECO:0000256" key="1">
    <source>
        <dbReference type="ARBA" id="ARBA00022801"/>
    </source>
</evidence>
<keyword evidence="2" id="KW-0464">Manganese</keyword>
<protein>
    <submittedName>
        <fullName evidence="5">Hippurate hydrolase</fullName>
    </submittedName>
</protein>
<feature type="binding site" evidence="2">
    <location>
        <position position="171"/>
    </location>
    <ligand>
        <name>Mn(2+)</name>
        <dbReference type="ChEBI" id="CHEBI:29035"/>
        <label>2</label>
    </ligand>
</feature>
<keyword evidence="3" id="KW-0732">Signal</keyword>